<protein>
    <submittedName>
        <fullName evidence="2">Uncharacterized protein</fullName>
    </submittedName>
</protein>
<reference evidence="2 3" key="1">
    <citation type="journal article" date="2023" name="Arcadia Sci">
        <title>De novo assembly of a long-read Amblyomma americanum tick genome.</title>
        <authorList>
            <person name="Chou S."/>
            <person name="Poskanzer K.E."/>
            <person name="Rollins M."/>
            <person name="Thuy-Boun P.S."/>
        </authorList>
    </citation>
    <scope>NUCLEOTIDE SEQUENCE [LARGE SCALE GENOMIC DNA]</scope>
    <source>
        <strain evidence="2">F_SG_1</strain>
        <tissue evidence="2">Salivary glands</tissue>
    </source>
</reference>
<dbReference type="AlphaFoldDB" id="A0AAQ4DYR2"/>
<dbReference type="EMBL" id="JARKHS020025324">
    <property type="protein sequence ID" value="KAK8767602.1"/>
    <property type="molecule type" value="Genomic_DNA"/>
</dbReference>
<name>A0AAQ4DYR2_AMBAM</name>
<evidence type="ECO:0000313" key="2">
    <source>
        <dbReference type="EMBL" id="KAK8767602.1"/>
    </source>
</evidence>
<feature type="coiled-coil region" evidence="1">
    <location>
        <begin position="91"/>
        <end position="118"/>
    </location>
</feature>
<sequence length="120" mass="13416">MCGASASSAYIYLACAANLKPAKPEKRESAFTQDVRRRIFLKMPYCSVPDGAEVGGSQESGSQHPAAVKVKFASGRTDDIAHHKRPDVKAIKRLRVQLYKKIAEIRRLRKENESLKEETQ</sequence>
<keyword evidence="3" id="KW-1185">Reference proteome</keyword>
<accession>A0AAQ4DYR2</accession>
<organism evidence="2 3">
    <name type="scientific">Amblyomma americanum</name>
    <name type="common">Lone star tick</name>
    <dbReference type="NCBI Taxonomy" id="6943"/>
    <lineage>
        <taxon>Eukaryota</taxon>
        <taxon>Metazoa</taxon>
        <taxon>Ecdysozoa</taxon>
        <taxon>Arthropoda</taxon>
        <taxon>Chelicerata</taxon>
        <taxon>Arachnida</taxon>
        <taxon>Acari</taxon>
        <taxon>Parasitiformes</taxon>
        <taxon>Ixodida</taxon>
        <taxon>Ixodoidea</taxon>
        <taxon>Ixodidae</taxon>
        <taxon>Amblyomminae</taxon>
        <taxon>Amblyomma</taxon>
    </lineage>
</organism>
<dbReference type="Proteomes" id="UP001321473">
    <property type="component" value="Unassembled WGS sequence"/>
</dbReference>
<evidence type="ECO:0000313" key="3">
    <source>
        <dbReference type="Proteomes" id="UP001321473"/>
    </source>
</evidence>
<evidence type="ECO:0000256" key="1">
    <source>
        <dbReference type="SAM" id="Coils"/>
    </source>
</evidence>
<keyword evidence="1" id="KW-0175">Coiled coil</keyword>
<gene>
    <name evidence="2" type="ORF">V5799_005625</name>
</gene>
<comment type="caution">
    <text evidence="2">The sequence shown here is derived from an EMBL/GenBank/DDBJ whole genome shotgun (WGS) entry which is preliminary data.</text>
</comment>
<proteinExistence type="predicted"/>